<evidence type="ECO:0000256" key="8">
    <source>
        <dbReference type="SAM" id="MobiDB-lite"/>
    </source>
</evidence>
<feature type="transmembrane region" description="Helical" evidence="9">
    <location>
        <begin position="193"/>
        <end position="212"/>
    </location>
</feature>
<dbReference type="EMBL" id="BMMS01000004">
    <property type="protein sequence ID" value="GGO83606.1"/>
    <property type="molecule type" value="Genomic_DNA"/>
</dbReference>
<evidence type="ECO:0000256" key="6">
    <source>
        <dbReference type="ARBA" id="ARBA00023136"/>
    </source>
</evidence>
<protein>
    <submittedName>
        <fullName evidence="10">Membrane protein</fullName>
    </submittedName>
</protein>
<keyword evidence="11" id="KW-1185">Reference proteome</keyword>
<evidence type="ECO:0000256" key="2">
    <source>
        <dbReference type="ARBA" id="ARBA00022475"/>
    </source>
</evidence>
<evidence type="ECO:0000313" key="11">
    <source>
        <dbReference type="Proteomes" id="UP000641932"/>
    </source>
</evidence>
<feature type="transmembrane region" description="Helical" evidence="9">
    <location>
        <begin position="253"/>
        <end position="271"/>
    </location>
</feature>
<comment type="similarity">
    <text evidence="7">Belongs to the glycosyltransferase 87 family.</text>
</comment>
<evidence type="ECO:0000256" key="5">
    <source>
        <dbReference type="ARBA" id="ARBA00022989"/>
    </source>
</evidence>
<keyword evidence="5 9" id="KW-1133">Transmembrane helix</keyword>
<evidence type="ECO:0000256" key="9">
    <source>
        <dbReference type="SAM" id="Phobius"/>
    </source>
</evidence>
<dbReference type="InterPro" id="IPR018584">
    <property type="entry name" value="GT87"/>
</dbReference>
<dbReference type="Pfam" id="PF09594">
    <property type="entry name" value="GT87"/>
    <property type="match status" value="1"/>
</dbReference>
<feature type="region of interest" description="Disordered" evidence="8">
    <location>
        <begin position="403"/>
        <end position="429"/>
    </location>
</feature>
<reference evidence="10" key="2">
    <citation type="submission" date="2020-09" db="EMBL/GenBank/DDBJ databases">
        <authorList>
            <person name="Sun Q."/>
            <person name="Zhou Y."/>
        </authorList>
    </citation>
    <scope>NUCLEOTIDE SEQUENCE</scope>
    <source>
        <strain evidence="10">CGMCC 4.7201</strain>
    </source>
</reference>
<dbReference type="AlphaFoldDB" id="A0A918DUC4"/>
<accession>A0A918DUC4</accession>
<dbReference type="GO" id="GO:0016758">
    <property type="term" value="F:hexosyltransferase activity"/>
    <property type="evidence" value="ECO:0007669"/>
    <property type="project" value="InterPro"/>
</dbReference>
<feature type="transmembrane region" description="Helical" evidence="9">
    <location>
        <begin position="328"/>
        <end position="346"/>
    </location>
</feature>
<sequence>MDGGAGIGAWLCSPASRTARAAAVFMLLLSVSVAVSGTRPGMDNYFVVKAARTLMEGGSPYADKRFLYLPSSVFAAVPEALMPERAVLWGAPFAATALVMFGWWCSLRIFSVSPGSRLAVLGVAALVYFAPFRDVVGLANWTAFSVAAMPFALLMALRSRWTAAGAVVGVAIAFKPMLVPFALILLFARRPRAFALAAAIPAVASLLAALAMPRPTLFITKTLPFLFQGQDNYARPFDGSLSTVLPRLGLPQGPAMCAAGALALAGLYVAWMRWRRGGDERLRLVETGSMIMLSVFLVSRPSFLHYVLVVLLPLLASMPVRGSAARSPWFWFALIPQVHAFVWPYLATQERRAFKDAWMFCALAAVVAHRCVAAGRAAVPEREAGQGSEHGAGRRVGKAVAEGVGPCGRTGGEPAAAPAGLREGAAGTP</sequence>
<feature type="transmembrane region" description="Helical" evidence="9">
    <location>
        <begin position="86"/>
        <end position="106"/>
    </location>
</feature>
<reference evidence="10" key="1">
    <citation type="journal article" date="2014" name="Int. J. Syst. Evol. Microbiol.">
        <title>Complete genome sequence of Corynebacterium casei LMG S-19264T (=DSM 44701T), isolated from a smear-ripened cheese.</title>
        <authorList>
            <consortium name="US DOE Joint Genome Institute (JGI-PGF)"/>
            <person name="Walter F."/>
            <person name="Albersmeier A."/>
            <person name="Kalinowski J."/>
            <person name="Ruckert C."/>
        </authorList>
    </citation>
    <scope>NUCLEOTIDE SEQUENCE</scope>
    <source>
        <strain evidence="10">CGMCC 4.7201</strain>
    </source>
</reference>
<comment type="caution">
    <text evidence="10">The sequence shown here is derived from an EMBL/GenBank/DDBJ whole genome shotgun (WGS) entry which is preliminary data.</text>
</comment>
<evidence type="ECO:0000256" key="3">
    <source>
        <dbReference type="ARBA" id="ARBA00022679"/>
    </source>
</evidence>
<evidence type="ECO:0000256" key="1">
    <source>
        <dbReference type="ARBA" id="ARBA00004651"/>
    </source>
</evidence>
<keyword evidence="6 9" id="KW-0472">Membrane</keyword>
<dbReference type="Proteomes" id="UP000641932">
    <property type="component" value="Unassembled WGS sequence"/>
</dbReference>
<evidence type="ECO:0000256" key="4">
    <source>
        <dbReference type="ARBA" id="ARBA00022692"/>
    </source>
</evidence>
<comment type="subcellular location">
    <subcellularLocation>
        <location evidence="1">Cell membrane</location>
        <topology evidence="1">Multi-pass membrane protein</topology>
    </subcellularLocation>
</comment>
<feature type="compositionally biased region" description="Low complexity" evidence="8">
    <location>
        <begin position="412"/>
        <end position="429"/>
    </location>
</feature>
<evidence type="ECO:0000313" key="10">
    <source>
        <dbReference type="EMBL" id="GGO83606.1"/>
    </source>
</evidence>
<gene>
    <name evidence="10" type="ORF">GCM10012280_13010</name>
</gene>
<name>A0A918DUC4_9ACTN</name>
<evidence type="ECO:0000256" key="7">
    <source>
        <dbReference type="ARBA" id="ARBA00024033"/>
    </source>
</evidence>
<proteinExistence type="inferred from homology"/>
<keyword evidence="2" id="KW-1003">Cell membrane</keyword>
<keyword evidence="3" id="KW-0808">Transferase</keyword>
<feature type="transmembrane region" description="Helical" evidence="9">
    <location>
        <begin position="161"/>
        <end position="186"/>
    </location>
</feature>
<dbReference type="GO" id="GO:0005886">
    <property type="term" value="C:plasma membrane"/>
    <property type="evidence" value="ECO:0007669"/>
    <property type="project" value="UniProtKB-SubCell"/>
</dbReference>
<keyword evidence="4 9" id="KW-0812">Transmembrane</keyword>
<feature type="transmembrane region" description="Helical" evidence="9">
    <location>
        <begin position="291"/>
        <end position="316"/>
    </location>
</feature>
<organism evidence="10 11">
    <name type="scientific">Wenjunlia tyrosinilytica</name>
    <dbReference type="NCBI Taxonomy" id="1544741"/>
    <lineage>
        <taxon>Bacteria</taxon>
        <taxon>Bacillati</taxon>
        <taxon>Actinomycetota</taxon>
        <taxon>Actinomycetes</taxon>
        <taxon>Kitasatosporales</taxon>
        <taxon>Streptomycetaceae</taxon>
        <taxon>Wenjunlia</taxon>
    </lineage>
</organism>